<keyword evidence="3" id="KW-1185">Reference proteome</keyword>
<gene>
    <name evidence="2" type="ORF">GGQ68_002404</name>
</gene>
<dbReference type="Proteomes" id="UP000541426">
    <property type="component" value="Unassembled WGS sequence"/>
</dbReference>
<evidence type="ECO:0000313" key="3">
    <source>
        <dbReference type="Proteomes" id="UP000541426"/>
    </source>
</evidence>
<evidence type="ECO:0000256" key="1">
    <source>
        <dbReference type="SAM" id="Phobius"/>
    </source>
</evidence>
<reference evidence="2 3" key="1">
    <citation type="submission" date="2020-08" db="EMBL/GenBank/DDBJ databases">
        <title>Genomic Encyclopedia of Type Strains, Phase IV (KMG-IV): sequencing the most valuable type-strain genomes for metagenomic binning, comparative biology and taxonomic classification.</title>
        <authorList>
            <person name="Goeker M."/>
        </authorList>
    </citation>
    <scope>NUCLEOTIDE SEQUENCE [LARGE SCALE GENOMIC DNA]</scope>
    <source>
        <strain evidence="2 3">DSM 102235</strain>
    </source>
</reference>
<comment type="caution">
    <text evidence="2">The sequence shown here is derived from an EMBL/GenBank/DDBJ whole genome shotgun (WGS) entry which is preliminary data.</text>
</comment>
<organism evidence="2 3">
    <name type="scientific">Sagittula marina</name>
    <dbReference type="NCBI Taxonomy" id="943940"/>
    <lineage>
        <taxon>Bacteria</taxon>
        <taxon>Pseudomonadati</taxon>
        <taxon>Pseudomonadota</taxon>
        <taxon>Alphaproteobacteria</taxon>
        <taxon>Rhodobacterales</taxon>
        <taxon>Roseobacteraceae</taxon>
        <taxon>Sagittula</taxon>
    </lineage>
</organism>
<protein>
    <submittedName>
        <fullName evidence="2">Uncharacterized protein</fullName>
    </submittedName>
</protein>
<keyword evidence="1" id="KW-0812">Transmembrane</keyword>
<dbReference type="AlphaFoldDB" id="A0A7W6DQW6"/>
<accession>A0A7W6DQW6</accession>
<dbReference type="RefSeq" id="WP_183966160.1">
    <property type="nucleotide sequence ID" value="NZ_BAABBZ010000007.1"/>
</dbReference>
<feature type="transmembrane region" description="Helical" evidence="1">
    <location>
        <begin position="41"/>
        <end position="59"/>
    </location>
</feature>
<keyword evidence="1" id="KW-1133">Transmembrane helix</keyword>
<feature type="transmembrane region" description="Helical" evidence="1">
    <location>
        <begin position="16"/>
        <end position="35"/>
    </location>
</feature>
<dbReference type="EMBL" id="JACIEJ010000005">
    <property type="protein sequence ID" value="MBB3986066.1"/>
    <property type="molecule type" value="Genomic_DNA"/>
</dbReference>
<keyword evidence="1" id="KW-0472">Membrane</keyword>
<name>A0A7W6DQW6_9RHOB</name>
<sequence length="157" mass="17162">MAEELTRIGTSAPRRVLGVSAMTALGAMLLYVAFAEPPANWLWQVFLVALGLIALWFSARMWEATGHELILTDEALTDSDGTELARLDQIAKVDRSVFAMKPSNGFIILLKEPMPRAWRPGLWWRMGRRIAVGGVTSGAATKPMADIIAVKVADPDV</sequence>
<evidence type="ECO:0000313" key="2">
    <source>
        <dbReference type="EMBL" id="MBB3986066.1"/>
    </source>
</evidence>
<proteinExistence type="predicted"/>